<accession>A0A8S4B4U9</accession>
<feature type="compositionally biased region" description="Basic and acidic residues" evidence="6">
    <location>
        <begin position="344"/>
        <end position="355"/>
    </location>
</feature>
<dbReference type="GO" id="GO:0016579">
    <property type="term" value="P:protein deubiquitination"/>
    <property type="evidence" value="ECO:0007669"/>
    <property type="project" value="TreeGrafter"/>
</dbReference>
<dbReference type="SMART" id="SM00333">
    <property type="entry name" value="TUDOR"/>
    <property type="match status" value="1"/>
</dbReference>
<feature type="region of interest" description="Disordered" evidence="6">
    <location>
        <begin position="621"/>
        <end position="804"/>
    </location>
</feature>
<evidence type="ECO:0000313" key="9">
    <source>
        <dbReference type="Proteomes" id="UP000677803"/>
    </source>
</evidence>
<keyword evidence="5" id="KW-0378">Hydrolase</keyword>
<keyword evidence="9" id="KW-1185">Reference proteome</keyword>
<dbReference type="PANTHER" id="PTHR12419:SF9">
    <property type="entry name" value="OTU DOMAIN-CONTAINING PROTEIN 4"/>
    <property type="match status" value="1"/>
</dbReference>
<dbReference type="GO" id="GO:2000660">
    <property type="term" value="P:negative regulation of interleukin-1-mediated signaling pathway"/>
    <property type="evidence" value="ECO:0007669"/>
    <property type="project" value="TreeGrafter"/>
</dbReference>
<evidence type="ECO:0000313" key="8">
    <source>
        <dbReference type="EMBL" id="CAG5929439.1"/>
    </source>
</evidence>
<feature type="compositionally biased region" description="Pro residues" evidence="6">
    <location>
        <begin position="967"/>
        <end position="980"/>
    </location>
</feature>
<dbReference type="GO" id="GO:0034122">
    <property type="term" value="P:negative regulation of toll-like receptor signaling pathway"/>
    <property type="evidence" value="ECO:0007669"/>
    <property type="project" value="TreeGrafter"/>
</dbReference>
<evidence type="ECO:0000256" key="3">
    <source>
        <dbReference type="ARBA" id="ARBA00022670"/>
    </source>
</evidence>
<feature type="domain" description="OTU" evidence="7">
    <location>
        <begin position="28"/>
        <end position="149"/>
    </location>
</feature>
<feature type="compositionally biased region" description="Polar residues" evidence="6">
    <location>
        <begin position="379"/>
        <end position="389"/>
    </location>
</feature>
<dbReference type="InterPro" id="IPR050704">
    <property type="entry name" value="Peptidase_C85-like"/>
</dbReference>
<evidence type="ECO:0000256" key="5">
    <source>
        <dbReference type="ARBA" id="ARBA00022807"/>
    </source>
</evidence>
<dbReference type="OrthoDB" id="10017659at2759"/>
<dbReference type="PANTHER" id="PTHR12419">
    <property type="entry name" value="OTU DOMAIN CONTAINING PROTEIN"/>
    <property type="match status" value="1"/>
</dbReference>
<dbReference type="InterPro" id="IPR002999">
    <property type="entry name" value="Tudor"/>
</dbReference>
<dbReference type="Gene3D" id="3.90.70.80">
    <property type="match status" value="1"/>
</dbReference>
<dbReference type="InterPro" id="IPR038765">
    <property type="entry name" value="Papain-like_cys_pep_sf"/>
</dbReference>
<name>A0A8S4B4U9_9TELE</name>
<dbReference type="EC" id="3.4.19.12" evidence="2"/>
<dbReference type="SUPFAM" id="SSF54001">
    <property type="entry name" value="Cysteine proteinases"/>
    <property type="match status" value="1"/>
</dbReference>
<evidence type="ECO:0000256" key="4">
    <source>
        <dbReference type="ARBA" id="ARBA00022786"/>
    </source>
</evidence>
<feature type="region of interest" description="Disordered" evidence="6">
    <location>
        <begin position="882"/>
        <end position="998"/>
    </location>
</feature>
<protein>
    <recommendedName>
        <fullName evidence="2">ubiquitinyl hydrolase 1</fullName>
        <ecNumber evidence="2">3.4.19.12</ecNumber>
    </recommendedName>
</protein>
<evidence type="ECO:0000256" key="1">
    <source>
        <dbReference type="ARBA" id="ARBA00000707"/>
    </source>
</evidence>
<dbReference type="Pfam" id="PF02338">
    <property type="entry name" value="OTU"/>
    <property type="match status" value="1"/>
</dbReference>
<dbReference type="GO" id="GO:0004843">
    <property type="term" value="F:cysteine-type deubiquitinase activity"/>
    <property type="evidence" value="ECO:0007669"/>
    <property type="project" value="UniProtKB-EC"/>
</dbReference>
<evidence type="ECO:0000259" key="7">
    <source>
        <dbReference type="PROSITE" id="PS50802"/>
    </source>
</evidence>
<dbReference type="EMBL" id="CAJRST010014446">
    <property type="protein sequence ID" value="CAG5929439.1"/>
    <property type="molecule type" value="Genomic_DNA"/>
</dbReference>
<comment type="catalytic activity">
    <reaction evidence="1">
        <text>Thiol-dependent hydrolysis of ester, thioester, amide, peptide and isopeptide bonds formed by the C-terminal Gly of ubiquitin (a 76-residue protein attached to proteins as an intracellular targeting signal).</text>
        <dbReference type="EC" id="3.4.19.12"/>
    </reaction>
</comment>
<reference evidence="8" key="1">
    <citation type="submission" date="2021-05" db="EMBL/GenBank/DDBJ databases">
        <authorList>
            <person name="Tigano A."/>
        </authorList>
    </citation>
    <scope>NUCLEOTIDE SEQUENCE</scope>
</reference>
<gene>
    <name evidence="8" type="ORF">MMEN_LOCUS13060</name>
</gene>
<feature type="region of interest" description="Disordered" evidence="6">
    <location>
        <begin position="1100"/>
        <end position="1124"/>
    </location>
</feature>
<feature type="compositionally biased region" description="Polar residues" evidence="6">
    <location>
        <begin position="981"/>
        <end position="995"/>
    </location>
</feature>
<feature type="compositionally biased region" description="Low complexity" evidence="6">
    <location>
        <begin position="1105"/>
        <end position="1114"/>
    </location>
</feature>
<feature type="region of interest" description="Disordered" evidence="6">
    <location>
        <begin position="1172"/>
        <end position="1222"/>
    </location>
</feature>
<dbReference type="Proteomes" id="UP000677803">
    <property type="component" value="Unassembled WGS sequence"/>
</dbReference>
<feature type="compositionally biased region" description="Polar residues" evidence="6">
    <location>
        <begin position="662"/>
        <end position="691"/>
    </location>
</feature>
<proteinExistence type="predicted"/>
<feature type="compositionally biased region" description="Basic residues" evidence="6">
    <location>
        <begin position="457"/>
        <end position="470"/>
    </location>
</feature>
<keyword evidence="5" id="KW-0788">Thiol protease</keyword>
<feature type="compositionally biased region" description="Pro residues" evidence="6">
    <location>
        <begin position="737"/>
        <end position="752"/>
    </location>
</feature>
<feature type="compositionally biased region" description="Low complexity" evidence="6">
    <location>
        <begin position="579"/>
        <end position="593"/>
    </location>
</feature>
<dbReference type="InterPro" id="IPR003323">
    <property type="entry name" value="OTU_dom"/>
</dbReference>
<dbReference type="GO" id="GO:1903093">
    <property type="term" value="P:regulation of protein K48-linked deubiquitination"/>
    <property type="evidence" value="ECO:0007669"/>
    <property type="project" value="TreeGrafter"/>
</dbReference>
<feature type="region of interest" description="Disordered" evidence="6">
    <location>
        <begin position="344"/>
        <end position="399"/>
    </location>
</feature>
<dbReference type="AlphaFoldDB" id="A0A8S4B4U9"/>
<keyword evidence="3" id="KW-0645">Protease</keyword>
<feature type="compositionally biased region" description="Low complexity" evidence="6">
    <location>
        <begin position="753"/>
        <end position="766"/>
    </location>
</feature>
<dbReference type="PROSITE" id="PS50802">
    <property type="entry name" value="OTU"/>
    <property type="match status" value="1"/>
</dbReference>
<feature type="region of interest" description="Disordered" evidence="6">
    <location>
        <begin position="439"/>
        <end position="566"/>
    </location>
</feature>
<keyword evidence="4" id="KW-0833">Ubl conjugation pathway</keyword>
<sequence>MESGGNRQRNEERSAEKLMDNYLKSIGLHRKKIAKDGSCLFRAVAEQVLHCQSLHTEVRAKCVEFLKQNRDSYEAFIEGDFEEYLCKLQDPQQWVGEVEMNALAVMYKRDFQIFQEPGRPPVNITDNKFKDKVQLCFLNGNHYDSVYPISSIKSAALCQSILYELLYDSVFKVDQSSLGLCQRVGRSSDFLSDDNMPACGSSDESDVDTDEPLWVETEATPFRHNQSYRGRGRGRQLPERARRSLNPTLLRNIEYDVWLKSKRAQQKIDYGIAAGMQFTVGDRCQVREGGRSYNATIKEVPPGNGLVTVHIEDLGKKQVPLWSLRSPGEESSWCTVVSRDRKLSNGHGEWEERGRGRGRGKLNPAPSSVSKETAGGSSGRVQKQNSWPPQASVEGQAGGKTIRKSLSTTESALGPTEIPNLAEEEEIVEDLEMQLKDDQSFPALGTQPVMQYEGGRKKGGEKRRPLRSKAKSPVEDLGLSTPSAGEKAESSSPPLAAVSAHSTNSGAPANTPSADSDSAWLNSCKASTPCINTAAGLPPAASAANTGPASSPPAPTTSMKPPLPSTGLRAFITPVLPAASSPPASSFLPTSAASPPPSPSVEPPTFIAPIAPTAAQVLPRSFSPITSLPHSPSPPSSSSLAHVKETPPARPTSFLPKAEGTQMASETFQIQAPLSQMRLQVSVPQNQNQKPSLPEGQGESRASLPQSCPPQQQPQPNTKTASEPQSPHPLPGESHPPIQPPDPSQVPHPPPSFSGSTSCSSAESASVQNHAQAPPPPQRPPSPPQPTHHVQSAPPHPPPQPMVPLQKLSQIYQDPLYPGFPQGEKGEMAAVPAYSASRSGDDLPQDVNVLRFFFNLGVRAYSTPMFAPYFYLIPLQQTYYMQPKPSSPSPPPPYAPPNPTARQQGSHTPPHYPPTPVSVPSKYDGEPAFSQAGYQGAPQPPSHRMPVPSGPWLQVPPPRNASFPAGYPAPTPPYSGPPPSSQGCFSGQGPLQSMYPTAAPQYPPVSVGYQSASTPEEFQAMQGMMESLQPSNGDPIPGHGHLANLANVNSRTIVVSPNCALKEGGEGTTRAVLLVDPPLNNKPILALISDPEMKDSPVTLTTMKSGSSPGSPSGYRGHRKPFIPTKPYQALGAQEPGHMGCLPPHAMAEPLSVACGPEEDFEMGAMNYTGQRKSFRARAGRPRGGYDGGRGPPRRRFREAGEGQSFLQFNSSYRGQGRGRGY</sequence>
<organism evidence="8 9">
    <name type="scientific">Menidia menidia</name>
    <name type="common">Atlantic silverside</name>
    <dbReference type="NCBI Taxonomy" id="238744"/>
    <lineage>
        <taxon>Eukaryota</taxon>
        <taxon>Metazoa</taxon>
        <taxon>Chordata</taxon>
        <taxon>Craniata</taxon>
        <taxon>Vertebrata</taxon>
        <taxon>Euteleostomi</taxon>
        <taxon>Actinopterygii</taxon>
        <taxon>Neopterygii</taxon>
        <taxon>Teleostei</taxon>
        <taxon>Neoteleostei</taxon>
        <taxon>Acanthomorphata</taxon>
        <taxon>Ovalentaria</taxon>
        <taxon>Atherinomorphae</taxon>
        <taxon>Atheriniformes</taxon>
        <taxon>Atherinopsidae</taxon>
        <taxon>Menidiinae</taxon>
        <taxon>Menidia</taxon>
    </lineage>
</organism>
<feature type="region of interest" description="Disordered" evidence="6">
    <location>
        <begin position="579"/>
        <end position="606"/>
    </location>
</feature>
<dbReference type="GO" id="GO:0006508">
    <property type="term" value="P:proteolysis"/>
    <property type="evidence" value="ECO:0007669"/>
    <property type="project" value="UniProtKB-KW"/>
</dbReference>
<feature type="compositionally biased region" description="Pro residues" evidence="6">
    <location>
        <begin position="885"/>
        <end position="899"/>
    </location>
</feature>
<dbReference type="GO" id="GO:0061578">
    <property type="term" value="F:K63-linked deubiquitinase activity"/>
    <property type="evidence" value="ECO:0007669"/>
    <property type="project" value="TreeGrafter"/>
</dbReference>
<evidence type="ECO:0000256" key="6">
    <source>
        <dbReference type="SAM" id="MobiDB-lite"/>
    </source>
</evidence>
<feature type="compositionally biased region" description="Low complexity" evidence="6">
    <location>
        <begin position="534"/>
        <end position="549"/>
    </location>
</feature>
<feature type="compositionally biased region" description="Polar residues" evidence="6">
    <location>
        <begin position="500"/>
        <end position="531"/>
    </location>
</feature>
<feature type="compositionally biased region" description="Gly residues" evidence="6">
    <location>
        <begin position="1182"/>
        <end position="1191"/>
    </location>
</feature>
<comment type="caution">
    <text evidence="8">The sequence shown here is derived from an EMBL/GenBank/DDBJ whole genome shotgun (WGS) entry which is preliminary data.</text>
</comment>
<feature type="compositionally biased region" description="Pro residues" evidence="6">
    <location>
        <begin position="773"/>
        <end position="786"/>
    </location>
</feature>
<evidence type="ECO:0000256" key="2">
    <source>
        <dbReference type="ARBA" id="ARBA00012759"/>
    </source>
</evidence>